<dbReference type="InterPro" id="IPR018062">
    <property type="entry name" value="HTH_AraC-typ_CS"/>
</dbReference>
<keyword evidence="2" id="KW-0238">DNA-binding</keyword>
<dbReference type="Gene3D" id="2.60.120.10">
    <property type="entry name" value="Jelly Rolls"/>
    <property type="match status" value="1"/>
</dbReference>
<proteinExistence type="predicted"/>
<dbReference type="InterPro" id="IPR009057">
    <property type="entry name" value="Homeodomain-like_sf"/>
</dbReference>
<dbReference type="eggNOG" id="COG0662">
    <property type="taxonomic scope" value="Bacteria"/>
</dbReference>
<dbReference type="PANTHER" id="PTHR43280:SF2">
    <property type="entry name" value="HTH-TYPE TRANSCRIPTIONAL REGULATOR EXSA"/>
    <property type="match status" value="1"/>
</dbReference>
<dbReference type="eggNOG" id="COG4977">
    <property type="taxonomic scope" value="Bacteria"/>
</dbReference>
<evidence type="ECO:0000256" key="1">
    <source>
        <dbReference type="ARBA" id="ARBA00023015"/>
    </source>
</evidence>
<dbReference type="InterPro" id="IPR003313">
    <property type="entry name" value="AraC-bd"/>
</dbReference>
<evidence type="ECO:0000256" key="3">
    <source>
        <dbReference type="ARBA" id="ARBA00023159"/>
    </source>
</evidence>
<keyword evidence="1" id="KW-0805">Transcription regulation</keyword>
<dbReference type="GO" id="GO:0043565">
    <property type="term" value="F:sequence-specific DNA binding"/>
    <property type="evidence" value="ECO:0007669"/>
    <property type="project" value="InterPro"/>
</dbReference>
<reference evidence="7 8" key="1">
    <citation type="submission" date="2015-05" db="EMBL/GenBank/DDBJ databases">
        <title>Genome sequences of Pluralibacter gergoviae.</title>
        <authorList>
            <person name="Greninger A.L."/>
            <person name="Miller S."/>
        </authorList>
    </citation>
    <scope>NUCLEOTIDE SEQUENCE [LARGE SCALE GENOMIC DNA]</scope>
    <source>
        <strain evidence="7 8">JS81F13</strain>
    </source>
</reference>
<gene>
    <name evidence="7" type="ORF">ABW06_14630</name>
</gene>
<evidence type="ECO:0000256" key="4">
    <source>
        <dbReference type="ARBA" id="ARBA00023163"/>
    </source>
</evidence>
<feature type="domain" description="HTH araC/xylS-type" evidence="6">
    <location>
        <begin position="184"/>
        <end position="282"/>
    </location>
</feature>
<dbReference type="InterPro" id="IPR037923">
    <property type="entry name" value="HTH-like"/>
</dbReference>
<dbReference type="PANTHER" id="PTHR43280">
    <property type="entry name" value="ARAC-FAMILY TRANSCRIPTIONAL REGULATOR"/>
    <property type="match status" value="1"/>
</dbReference>
<accession>A0A0J5KZK2</accession>
<dbReference type="PATRIC" id="fig|61647.15.peg.1107"/>
<dbReference type="AlphaFoldDB" id="A0A0J5KZK2"/>
<evidence type="ECO:0000313" key="8">
    <source>
        <dbReference type="Proteomes" id="UP000036196"/>
    </source>
</evidence>
<dbReference type="InterPro" id="IPR014710">
    <property type="entry name" value="RmlC-like_jellyroll"/>
</dbReference>
<keyword evidence="3" id="KW-0010">Activator</keyword>
<evidence type="ECO:0000256" key="2">
    <source>
        <dbReference type="ARBA" id="ARBA00023125"/>
    </source>
</evidence>
<dbReference type="Proteomes" id="UP000036196">
    <property type="component" value="Unassembled WGS sequence"/>
</dbReference>
<dbReference type="Pfam" id="PF02311">
    <property type="entry name" value="AraC_binding"/>
    <property type="match status" value="1"/>
</dbReference>
<evidence type="ECO:0000256" key="5">
    <source>
        <dbReference type="ARBA" id="ARBA00044978"/>
    </source>
</evidence>
<organism evidence="7 8">
    <name type="scientific">Pluralibacter gergoviae</name>
    <name type="common">Enterobacter gergoviae</name>
    <dbReference type="NCBI Taxonomy" id="61647"/>
    <lineage>
        <taxon>Bacteria</taxon>
        <taxon>Pseudomonadati</taxon>
        <taxon>Pseudomonadota</taxon>
        <taxon>Gammaproteobacteria</taxon>
        <taxon>Enterobacterales</taxon>
        <taxon>Enterobacteriaceae</taxon>
        <taxon>Pluralibacter</taxon>
    </lineage>
</organism>
<keyword evidence="4" id="KW-0804">Transcription</keyword>
<dbReference type="Pfam" id="PF12833">
    <property type="entry name" value="HTH_18"/>
    <property type="match status" value="1"/>
</dbReference>
<protein>
    <recommendedName>
        <fullName evidence="5">Arabinose operon regulatory protein</fullName>
    </recommendedName>
</protein>
<dbReference type="InterPro" id="IPR018060">
    <property type="entry name" value="HTH_AraC"/>
</dbReference>
<dbReference type="SMART" id="SM00342">
    <property type="entry name" value="HTH_ARAC"/>
    <property type="match status" value="1"/>
</dbReference>
<dbReference type="Gene3D" id="1.10.10.60">
    <property type="entry name" value="Homeodomain-like"/>
    <property type="match status" value="2"/>
</dbReference>
<dbReference type="PROSITE" id="PS01124">
    <property type="entry name" value="HTH_ARAC_FAMILY_2"/>
    <property type="match status" value="1"/>
</dbReference>
<evidence type="ECO:0000259" key="6">
    <source>
        <dbReference type="PROSITE" id="PS01124"/>
    </source>
</evidence>
<dbReference type="PRINTS" id="PR00032">
    <property type="entry name" value="HTHARAC"/>
</dbReference>
<dbReference type="InterPro" id="IPR020449">
    <property type="entry name" value="Tscrpt_reg_AraC-type_HTH"/>
</dbReference>
<dbReference type="PROSITE" id="PS00041">
    <property type="entry name" value="HTH_ARAC_FAMILY_1"/>
    <property type="match status" value="1"/>
</dbReference>
<evidence type="ECO:0000313" key="7">
    <source>
        <dbReference type="EMBL" id="KMK12943.1"/>
    </source>
</evidence>
<dbReference type="SUPFAM" id="SSF46689">
    <property type="entry name" value="Homeodomain-like"/>
    <property type="match status" value="2"/>
</dbReference>
<comment type="caution">
    <text evidence="7">The sequence shown here is derived from an EMBL/GenBank/DDBJ whole genome shotgun (WGS) entry which is preliminary data.</text>
</comment>
<dbReference type="STRING" id="61647.LG71_25610"/>
<keyword evidence="8" id="KW-1185">Reference proteome</keyword>
<dbReference type="SUPFAM" id="SSF51215">
    <property type="entry name" value="Regulatory protein AraC"/>
    <property type="match status" value="1"/>
</dbReference>
<name>A0A0J5KZK2_PLUGE</name>
<dbReference type="GO" id="GO:0003700">
    <property type="term" value="F:DNA-binding transcription factor activity"/>
    <property type="evidence" value="ECO:0007669"/>
    <property type="project" value="InterPro"/>
</dbReference>
<dbReference type="EMBL" id="LDZF01000014">
    <property type="protein sequence ID" value="KMK12943.1"/>
    <property type="molecule type" value="Genomic_DNA"/>
</dbReference>
<sequence length="286" mass="33466">MSNRSPQAADGSYLEKISLNDKSIYFNRMKNMPANYYHWHQCVEILSISQGVGVALMENQQYTVKPGRVFIFPPGKIHKVFVEQDERNLYHRTTLHFDRLVIEQYLRDFPRQQMLLHHLCGHGERARVFDVEVEQPMIEALLARFETLSKSDSFSISDSAFLIMQLLSLLPHQEVVRGHNTFSASVIRWIESHFHERCSLEEIAREMGCSRGHTSRRFHSETGGTIQEYLMMRRIRQACDLLLHTPLSVREIAERVGFPEYAWFITCFRKNMGKTPLQYRKAYAPV</sequence>
<dbReference type="RefSeq" id="WP_048279423.1">
    <property type="nucleotide sequence ID" value="NZ_LDZF01000014.1"/>
</dbReference>